<dbReference type="Pfam" id="PF00528">
    <property type="entry name" value="BPD_transp_1"/>
    <property type="match status" value="1"/>
</dbReference>
<evidence type="ECO:0000256" key="4">
    <source>
        <dbReference type="ARBA" id="ARBA00022692"/>
    </source>
</evidence>
<dbReference type="PANTHER" id="PTHR43744">
    <property type="entry name" value="ABC TRANSPORTER PERMEASE PROTEIN MG189-RELATED-RELATED"/>
    <property type="match status" value="1"/>
</dbReference>
<reference evidence="9 10" key="1">
    <citation type="submission" date="2019-07" db="EMBL/GenBank/DDBJ databases">
        <title>Whole genome shotgun sequence of Actinotalea fermentans NBRC 105374.</title>
        <authorList>
            <person name="Hosoyama A."/>
            <person name="Uohara A."/>
            <person name="Ohji S."/>
            <person name="Ichikawa N."/>
        </authorList>
    </citation>
    <scope>NUCLEOTIDE SEQUENCE [LARGE SCALE GENOMIC DNA]</scope>
    <source>
        <strain evidence="9 10">NBRC 105374</strain>
    </source>
</reference>
<comment type="caution">
    <text evidence="9">The sequence shown here is derived from an EMBL/GenBank/DDBJ whole genome shotgun (WGS) entry which is preliminary data.</text>
</comment>
<keyword evidence="3" id="KW-1003">Cell membrane</keyword>
<evidence type="ECO:0000256" key="1">
    <source>
        <dbReference type="ARBA" id="ARBA00004651"/>
    </source>
</evidence>
<protein>
    <submittedName>
        <fullName evidence="9">Sugar ABC transporter permease</fullName>
    </submittedName>
</protein>
<sequence length="269" mass="29399">MLGKIARWSVLVVFTLITLAPLLWLVLSSFKTDAELFGNPFGLPASWSFVNYQDALDAHPLLLFLRNSFVVALLSSVLIIVAGLLASYALMHQFRLSRFTFGFLLFGILLPVNALMTPIFFLVNMMGLYNNVLGVALVYAGLFFPLGFLVIKSYMDTTPMEILEAARVDGASFHRIFRSIVAPLSAPGAVTAGIFLMITAWNELLFASILTQDASAQTVQVGVRYFLTAYSANYPVAFAATVMAIAPTVVIYMVLSERIVDAMTAGSLK</sequence>
<organism evidence="9 10">
    <name type="scientific">Actinotalea fermentans</name>
    <dbReference type="NCBI Taxonomy" id="43671"/>
    <lineage>
        <taxon>Bacteria</taxon>
        <taxon>Bacillati</taxon>
        <taxon>Actinomycetota</taxon>
        <taxon>Actinomycetes</taxon>
        <taxon>Micrococcales</taxon>
        <taxon>Cellulomonadaceae</taxon>
        <taxon>Actinotalea</taxon>
    </lineage>
</organism>
<feature type="domain" description="ABC transmembrane type-1" evidence="8">
    <location>
        <begin position="65"/>
        <end position="255"/>
    </location>
</feature>
<proteinExistence type="inferred from homology"/>
<dbReference type="RefSeq" id="WP_034243577.1">
    <property type="nucleotide sequence ID" value="NZ_BJYK01000014.1"/>
</dbReference>
<evidence type="ECO:0000256" key="6">
    <source>
        <dbReference type="ARBA" id="ARBA00023136"/>
    </source>
</evidence>
<dbReference type="SUPFAM" id="SSF161098">
    <property type="entry name" value="MetI-like"/>
    <property type="match status" value="1"/>
</dbReference>
<dbReference type="PROSITE" id="PS50928">
    <property type="entry name" value="ABC_TM1"/>
    <property type="match status" value="1"/>
</dbReference>
<dbReference type="GO" id="GO:0005886">
    <property type="term" value="C:plasma membrane"/>
    <property type="evidence" value="ECO:0007669"/>
    <property type="project" value="UniProtKB-SubCell"/>
</dbReference>
<comment type="subcellular location">
    <subcellularLocation>
        <location evidence="1 7">Cell membrane</location>
        <topology evidence="1 7">Multi-pass membrane protein</topology>
    </subcellularLocation>
</comment>
<accession>A0A511Z2C9</accession>
<dbReference type="Gene3D" id="1.10.3720.10">
    <property type="entry name" value="MetI-like"/>
    <property type="match status" value="1"/>
</dbReference>
<feature type="transmembrane region" description="Helical" evidence="7">
    <location>
        <begin position="132"/>
        <end position="155"/>
    </location>
</feature>
<feature type="transmembrane region" description="Helical" evidence="7">
    <location>
        <begin position="234"/>
        <end position="255"/>
    </location>
</feature>
<dbReference type="InterPro" id="IPR035906">
    <property type="entry name" value="MetI-like_sf"/>
</dbReference>
<feature type="transmembrane region" description="Helical" evidence="7">
    <location>
        <begin position="103"/>
        <end position="126"/>
    </location>
</feature>
<evidence type="ECO:0000313" key="10">
    <source>
        <dbReference type="Proteomes" id="UP000321484"/>
    </source>
</evidence>
<dbReference type="CDD" id="cd06261">
    <property type="entry name" value="TM_PBP2"/>
    <property type="match status" value="1"/>
</dbReference>
<keyword evidence="10" id="KW-1185">Reference proteome</keyword>
<dbReference type="GO" id="GO:0055085">
    <property type="term" value="P:transmembrane transport"/>
    <property type="evidence" value="ECO:0007669"/>
    <property type="project" value="InterPro"/>
</dbReference>
<keyword evidence="5 7" id="KW-1133">Transmembrane helix</keyword>
<evidence type="ECO:0000313" key="9">
    <source>
        <dbReference type="EMBL" id="GEN81610.1"/>
    </source>
</evidence>
<keyword evidence="4 7" id="KW-0812">Transmembrane</keyword>
<dbReference type="AlphaFoldDB" id="A0A511Z2C9"/>
<dbReference type="OrthoDB" id="61122at2"/>
<name>A0A511Z2C9_9CELL</name>
<evidence type="ECO:0000256" key="5">
    <source>
        <dbReference type="ARBA" id="ARBA00022989"/>
    </source>
</evidence>
<comment type="similarity">
    <text evidence="7">Belongs to the binding-protein-dependent transport system permease family.</text>
</comment>
<dbReference type="EMBL" id="BJYK01000014">
    <property type="protein sequence ID" value="GEN81610.1"/>
    <property type="molecule type" value="Genomic_DNA"/>
</dbReference>
<evidence type="ECO:0000256" key="7">
    <source>
        <dbReference type="RuleBase" id="RU363032"/>
    </source>
</evidence>
<keyword evidence="6 7" id="KW-0472">Membrane</keyword>
<feature type="transmembrane region" description="Helical" evidence="7">
    <location>
        <begin position="176"/>
        <end position="201"/>
    </location>
</feature>
<feature type="transmembrane region" description="Helical" evidence="7">
    <location>
        <begin position="69"/>
        <end position="91"/>
    </location>
</feature>
<evidence type="ECO:0000256" key="3">
    <source>
        <dbReference type="ARBA" id="ARBA00022475"/>
    </source>
</evidence>
<evidence type="ECO:0000259" key="8">
    <source>
        <dbReference type="PROSITE" id="PS50928"/>
    </source>
</evidence>
<dbReference type="PANTHER" id="PTHR43744:SF12">
    <property type="entry name" value="ABC TRANSPORTER PERMEASE PROTEIN MG189-RELATED"/>
    <property type="match status" value="1"/>
</dbReference>
<dbReference type="Proteomes" id="UP000321484">
    <property type="component" value="Unassembled WGS sequence"/>
</dbReference>
<evidence type="ECO:0000256" key="2">
    <source>
        <dbReference type="ARBA" id="ARBA00022448"/>
    </source>
</evidence>
<keyword evidence="2 7" id="KW-0813">Transport</keyword>
<gene>
    <name evidence="9" type="ORF">AFE02nite_33440</name>
</gene>
<dbReference type="InterPro" id="IPR000515">
    <property type="entry name" value="MetI-like"/>
</dbReference>